<evidence type="ECO:0008006" key="4">
    <source>
        <dbReference type="Google" id="ProtNLM"/>
    </source>
</evidence>
<keyword evidence="1" id="KW-1133">Transmembrane helix</keyword>
<dbReference type="Proteomes" id="UP001176429">
    <property type="component" value="Unassembled WGS sequence"/>
</dbReference>
<name>A0ABT9BE55_9BACT</name>
<keyword evidence="1" id="KW-0812">Transmembrane</keyword>
<accession>A0ABT9BE55</accession>
<feature type="transmembrane region" description="Helical" evidence="1">
    <location>
        <begin position="102"/>
        <end position="120"/>
    </location>
</feature>
<evidence type="ECO:0000313" key="2">
    <source>
        <dbReference type="EMBL" id="MDO7876545.1"/>
    </source>
</evidence>
<dbReference type="RefSeq" id="WP_305007915.1">
    <property type="nucleotide sequence ID" value="NZ_JAUQSY010000012.1"/>
</dbReference>
<keyword evidence="1" id="KW-0472">Membrane</keyword>
<feature type="transmembrane region" description="Helical" evidence="1">
    <location>
        <begin position="77"/>
        <end position="96"/>
    </location>
</feature>
<evidence type="ECO:0000256" key="1">
    <source>
        <dbReference type="SAM" id="Phobius"/>
    </source>
</evidence>
<organism evidence="2 3">
    <name type="scientific">Hymenobacter aranciens</name>
    <dbReference type="NCBI Taxonomy" id="3063996"/>
    <lineage>
        <taxon>Bacteria</taxon>
        <taxon>Pseudomonadati</taxon>
        <taxon>Bacteroidota</taxon>
        <taxon>Cytophagia</taxon>
        <taxon>Cytophagales</taxon>
        <taxon>Hymenobacteraceae</taxon>
        <taxon>Hymenobacter</taxon>
    </lineage>
</organism>
<gene>
    <name evidence="2" type="ORF">Q5H93_17505</name>
</gene>
<reference evidence="2" key="1">
    <citation type="submission" date="2023-07" db="EMBL/GenBank/DDBJ databases">
        <authorList>
            <person name="Kim M.K."/>
        </authorList>
    </citation>
    <scope>NUCLEOTIDE SEQUENCE</scope>
    <source>
        <strain evidence="2">ASUV-10-1</strain>
    </source>
</reference>
<proteinExistence type="predicted"/>
<feature type="transmembrane region" description="Helical" evidence="1">
    <location>
        <begin position="43"/>
        <end position="65"/>
    </location>
</feature>
<dbReference type="EMBL" id="JAUQSY010000012">
    <property type="protein sequence ID" value="MDO7876545.1"/>
    <property type="molecule type" value="Genomic_DNA"/>
</dbReference>
<sequence length="130" mass="14945">MAHTLLLWVLFLALLAELALTGGAFFAPAFTMQQFELTYAPEMAFLTFLAGWLLLFVSAIIAVAFGQLWQRRARYATLCYLLGFWWLAIGLGLFLRFQRPEFLLLDSLTGLLVVVLTWRCQASRMLTRRY</sequence>
<comment type="caution">
    <text evidence="2">The sequence shown here is derived from an EMBL/GenBank/DDBJ whole genome shotgun (WGS) entry which is preliminary data.</text>
</comment>
<protein>
    <recommendedName>
        <fullName evidence="4">DUF2569 family protein</fullName>
    </recommendedName>
</protein>
<evidence type="ECO:0000313" key="3">
    <source>
        <dbReference type="Proteomes" id="UP001176429"/>
    </source>
</evidence>
<keyword evidence="3" id="KW-1185">Reference proteome</keyword>